<dbReference type="EMBL" id="BNJQ01000030">
    <property type="protein sequence ID" value="GHP10600.1"/>
    <property type="molecule type" value="Genomic_DNA"/>
</dbReference>
<dbReference type="AlphaFoldDB" id="A0A830HXT4"/>
<sequence length="144" mass="16207">MGRTSFFYCNPGCGEGFLSGETRTIEETRFVERFPIVSCNPEKRSTVETCVKGRLVRAAISGETLTYDECIPVCQTSRHGDTEHRKVIMFSEELPLEGCDSNEVEMTRTCDNATLAEWTYAGVGRSIAALYRQIHYETAYIKSP</sequence>
<reference evidence="1" key="1">
    <citation type="submission" date="2020-10" db="EMBL/GenBank/DDBJ databases">
        <title>Unveiling of a novel bifunctional photoreceptor, Dualchrome1, isolated from a cosmopolitan green alga.</title>
        <authorList>
            <person name="Suzuki S."/>
            <person name="Kawachi M."/>
        </authorList>
    </citation>
    <scope>NUCLEOTIDE SEQUENCE</scope>
    <source>
        <strain evidence="1">NIES 2893</strain>
    </source>
</reference>
<protein>
    <submittedName>
        <fullName evidence="1">Uncharacterized protein</fullName>
    </submittedName>
</protein>
<dbReference type="Proteomes" id="UP000660262">
    <property type="component" value="Unassembled WGS sequence"/>
</dbReference>
<evidence type="ECO:0000313" key="2">
    <source>
        <dbReference type="Proteomes" id="UP000660262"/>
    </source>
</evidence>
<proteinExistence type="predicted"/>
<keyword evidence="2" id="KW-1185">Reference proteome</keyword>
<comment type="caution">
    <text evidence="1">The sequence shown here is derived from an EMBL/GenBank/DDBJ whole genome shotgun (WGS) entry which is preliminary data.</text>
</comment>
<name>A0A830HXT4_9CHLO</name>
<evidence type="ECO:0000313" key="1">
    <source>
        <dbReference type="EMBL" id="GHP10600.1"/>
    </source>
</evidence>
<organism evidence="1 2">
    <name type="scientific">Pycnococcus provasolii</name>
    <dbReference type="NCBI Taxonomy" id="41880"/>
    <lineage>
        <taxon>Eukaryota</taxon>
        <taxon>Viridiplantae</taxon>
        <taxon>Chlorophyta</taxon>
        <taxon>Pseudoscourfieldiophyceae</taxon>
        <taxon>Pseudoscourfieldiales</taxon>
        <taxon>Pycnococcaceae</taxon>
        <taxon>Pycnococcus</taxon>
    </lineage>
</organism>
<accession>A0A830HXT4</accession>
<gene>
    <name evidence="1" type="ORF">PPROV_000933100</name>
</gene>